<feature type="region of interest" description="Disordered" evidence="1">
    <location>
        <begin position="177"/>
        <end position="218"/>
    </location>
</feature>
<dbReference type="Proteomes" id="UP001362999">
    <property type="component" value="Unassembled WGS sequence"/>
</dbReference>
<gene>
    <name evidence="3" type="ORF">R3P38DRAFT_2882989</name>
</gene>
<dbReference type="EMBL" id="JAWWNJ010000011">
    <property type="protein sequence ID" value="KAK7045196.1"/>
    <property type="molecule type" value="Genomic_DNA"/>
</dbReference>
<proteinExistence type="predicted"/>
<keyword evidence="2" id="KW-1133">Transmembrane helix</keyword>
<keyword evidence="2" id="KW-0812">Transmembrane</keyword>
<comment type="caution">
    <text evidence="3">The sequence shown here is derived from an EMBL/GenBank/DDBJ whole genome shotgun (WGS) entry which is preliminary data.</text>
</comment>
<feature type="transmembrane region" description="Helical" evidence="2">
    <location>
        <begin position="12"/>
        <end position="35"/>
    </location>
</feature>
<name>A0AAW0D3R7_9AGAR</name>
<dbReference type="AlphaFoldDB" id="A0AAW0D3R7"/>
<feature type="transmembrane region" description="Helical" evidence="2">
    <location>
        <begin position="137"/>
        <end position="161"/>
    </location>
</feature>
<reference evidence="3 4" key="1">
    <citation type="journal article" date="2024" name="J Genomics">
        <title>Draft genome sequencing and assembly of Favolaschia claudopus CIRM-BRFM 2984 isolated from oak limbs.</title>
        <authorList>
            <person name="Navarro D."/>
            <person name="Drula E."/>
            <person name="Chaduli D."/>
            <person name="Cazenave R."/>
            <person name="Ahrendt S."/>
            <person name="Wang J."/>
            <person name="Lipzen A."/>
            <person name="Daum C."/>
            <person name="Barry K."/>
            <person name="Grigoriev I.V."/>
            <person name="Favel A."/>
            <person name="Rosso M.N."/>
            <person name="Martin F."/>
        </authorList>
    </citation>
    <scope>NUCLEOTIDE SEQUENCE [LARGE SCALE GENOMIC DNA]</scope>
    <source>
        <strain evidence="3 4">CIRM-BRFM 2984</strain>
    </source>
</reference>
<protein>
    <recommendedName>
        <fullName evidence="5">MARVEL domain-containing protein</fullName>
    </recommendedName>
</protein>
<accession>A0AAW0D3R7</accession>
<evidence type="ECO:0008006" key="5">
    <source>
        <dbReference type="Google" id="ProtNLM"/>
    </source>
</evidence>
<evidence type="ECO:0000256" key="2">
    <source>
        <dbReference type="SAM" id="Phobius"/>
    </source>
</evidence>
<feature type="transmembrane region" description="Helical" evidence="2">
    <location>
        <begin position="106"/>
        <end position="125"/>
    </location>
</feature>
<evidence type="ECO:0000313" key="3">
    <source>
        <dbReference type="EMBL" id="KAK7045196.1"/>
    </source>
</evidence>
<keyword evidence="4" id="KW-1185">Reference proteome</keyword>
<feature type="transmembrane region" description="Helical" evidence="2">
    <location>
        <begin position="47"/>
        <end position="67"/>
    </location>
</feature>
<sequence>MFHNYSYVPHRRALYLLIWALSVAELGLTATRIHFTRKNFSTHESIVAELLVTSILTILWVPLTLIFHRSAPGLDTRNTAPGTANTPHSRFPGRFGGLHHESSGNIVLWIMWLVGAAIAAHTWPTHAAAGFTHQGRILLAIVGVAFTVFGLLTLAKVLALMEYSAIGVSTYGGPGAGHATRPEKAGYPATNAPTTTAPGGAGYAPGTNGATTTTAPAV</sequence>
<evidence type="ECO:0000256" key="1">
    <source>
        <dbReference type="SAM" id="MobiDB-lite"/>
    </source>
</evidence>
<organism evidence="3 4">
    <name type="scientific">Favolaschia claudopus</name>
    <dbReference type="NCBI Taxonomy" id="2862362"/>
    <lineage>
        <taxon>Eukaryota</taxon>
        <taxon>Fungi</taxon>
        <taxon>Dikarya</taxon>
        <taxon>Basidiomycota</taxon>
        <taxon>Agaricomycotina</taxon>
        <taxon>Agaricomycetes</taxon>
        <taxon>Agaricomycetidae</taxon>
        <taxon>Agaricales</taxon>
        <taxon>Marasmiineae</taxon>
        <taxon>Mycenaceae</taxon>
        <taxon>Favolaschia</taxon>
    </lineage>
</organism>
<keyword evidence="2" id="KW-0472">Membrane</keyword>
<feature type="compositionally biased region" description="Low complexity" evidence="1">
    <location>
        <begin position="185"/>
        <end position="218"/>
    </location>
</feature>
<evidence type="ECO:0000313" key="4">
    <source>
        <dbReference type="Proteomes" id="UP001362999"/>
    </source>
</evidence>